<accession>A0A6G1BWI6</accession>
<dbReference type="PANTHER" id="PTHR33110">
    <property type="entry name" value="F-BOX/KELCH-REPEAT PROTEIN-RELATED"/>
    <property type="match status" value="1"/>
</dbReference>
<dbReference type="AlphaFoldDB" id="A0A6G1BWI6"/>
<keyword evidence="3" id="KW-1185">Reference proteome</keyword>
<feature type="domain" description="KIB1-4 beta-propeller" evidence="1">
    <location>
        <begin position="18"/>
        <end position="161"/>
    </location>
</feature>
<dbReference type="Proteomes" id="UP000479710">
    <property type="component" value="Unassembled WGS sequence"/>
</dbReference>
<evidence type="ECO:0000259" key="1">
    <source>
        <dbReference type="Pfam" id="PF03478"/>
    </source>
</evidence>
<proteinExistence type="predicted"/>
<dbReference type="Pfam" id="PF03478">
    <property type="entry name" value="Beta-prop_KIB1-4"/>
    <property type="match status" value="1"/>
</dbReference>
<dbReference type="PANTHER" id="PTHR33110:SF125">
    <property type="entry name" value="OS05G0570350 PROTEIN"/>
    <property type="match status" value="1"/>
</dbReference>
<reference evidence="2 3" key="1">
    <citation type="submission" date="2019-11" db="EMBL/GenBank/DDBJ databases">
        <title>Whole genome sequence of Oryza granulata.</title>
        <authorList>
            <person name="Li W."/>
        </authorList>
    </citation>
    <scope>NUCLEOTIDE SEQUENCE [LARGE SCALE GENOMIC DNA]</scope>
    <source>
        <strain evidence="3">cv. Menghai</strain>
        <tissue evidence="2">Leaf</tissue>
    </source>
</reference>
<evidence type="ECO:0000313" key="3">
    <source>
        <dbReference type="Proteomes" id="UP000479710"/>
    </source>
</evidence>
<dbReference type="InterPro" id="IPR005174">
    <property type="entry name" value="KIB1-4_b-propeller"/>
</dbReference>
<name>A0A6G1BWI6_9ORYZ</name>
<organism evidence="2 3">
    <name type="scientific">Oryza meyeriana var. granulata</name>
    <dbReference type="NCBI Taxonomy" id="110450"/>
    <lineage>
        <taxon>Eukaryota</taxon>
        <taxon>Viridiplantae</taxon>
        <taxon>Streptophyta</taxon>
        <taxon>Embryophyta</taxon>
        <taxon>Tracheophyta</taxon>
        <taxon>Spermatophyta</taxon>
        <taxon>Magnoliopsida</taxon>
        <taxon>Liliopsida</taxon>
        <taxon>Poales</taxon>
        <taxon>Poaceae</taxon>
        <taxon>BOP clade</taxon>
        <taxon>Oryzoideae</taxon>
        <taxon>Oryzeae</taxon>
        <taxon>Oryzinae</taxon>
        <taxon>Oryza</taxon>
        <taxon>Oryza meyeriana</taxon>
    </lineage>
</organism>
<protein>
    <recommendedName>
        <fullName evidence="1">KIB1-4 beta-propeller domain-containing protein</fullName>
    </recommendedName>
</protein>
<gene>
    <name evidence="2" type="ORF">E2562_015446</name>
</gene>
<sequence>MDSDVVSKVITPGEVCLAVDDVIYRHGAFHFLCLDENIRMYIPPNILDEETEIICDVRYLSSAPLDGSPRTCYNQSVAARYLVESRGRLLMVVRLAPNPLSPASAFRVFEMAERTHDGEILYTWVDGRMLFVGQGCSRSYETADYPGLDAGVYFLDDRSNHNLHNEKPSRRLGESVAF</sequence>
<dbReference type="OrthoDB" id="587756at2759"/>
<comment type="caution">
    <text evidence="2">The sequence shown here is derived from an EMBL/GenBank/DDBJ whole genome shotgun (WGS) entry which is preliminary data.</text>
</comment>
<dbReference type="EMBL" id="SPHZ02000011">
    <property type="protein sequence ID" value="KAF0892369.1"/>
    <property type="molecule type" value="Genomic_DNA"/>
</dbReference>
<evidence type="ECO:0000313" key="2">
    <source>
        <dbReference type="EMBL" id="KAF0892369.1"/>
    </source>
</evidence>